<keyword evidence="1" id="KW-0812">Transmembrane</keyword>
<protein>
    <submittedName>
        <fullName evidence="1">TRANSMEMBRANE FRAGILE-X-F-ASSOCIATED PROTEIN</fullName>
    </submittedName>
</protein>
<sequence>MDHTVTAKLVLFCSVGNPIYTESLHVMVPTNIMNAFCFSFSFKNIAGDVGSLGWWDLFINFSIAECFAFLVCTKWSNPVIHRNSQTREDSLSSTTIRYLDWNGGLMVSPEENQHQDGMCGLQDIGGHIMKIPLIGFQVLLCMHLEGTPAGARNIPLLVLFSPLFLLQGAGVLFAASKLAEKLILLLKSEAGTGSYFRFSSRAHDCMGFLHHGSRLLGWWSIDEGSQEEQARLYHGGDAGLNSPLTDFSDISMTSSQFPGFSFRNALLLKWGRLT</sequence>
<evidence type="ECO:0000313" key="2">
    <source>
        <dbReference type="Proteomes" id="UP001151752"/>
    </source>
</evidence>
<dbReference type="PANTHER" id="PTHR46859">
    <property type="entry name" value="TRANSMEMBRANE FRAGILE-X-F-ASSOCIATED PROTEIN"/>
    <property type="match status" value="1"/>
</dbReference>
<organism evidence="1 2">
    <name type="scientific">Salix koriyanagi</name>
    <dbReference type="NCBI Taxonomy" id="2511006"/>
    <lineage>
        <taxon>Eukaryota</taxon>
        <taxon>Viridiplantae</taxon>
        <taxon>Streptophyta</taxon>
        <taxon>Embryophyta</taxon>
        <taxon>Tracheophyta</taxon>
        <taxon>Spermatophyta</taxon>
        <taxon>Magnoliopsida</taxon>
        <taxon>eudicotyledons</taxon>
        <taxon>Gunneridae</taxon>
        <taxon>Pentapetalae</taxon>
        <taxon>rosids</taxon>
        <taxon>fabids</taxon>
        <taxon>Malpighiales</taxon>
        <taxon>Salicaceae</taxon>
        <taxon>Saliceae</taxon>
        <taxon>Salix</taxon>
    </lineage>
</organism>
<dbReference type="InterPro" id="IPR019396">
    <property type="entry name" value="TM_Fragile-X-F-assoc"/>
</dbReference>
<gene>
    <name evidence="1" type="ORF">OIU74_023890</name>
</gene>
<dbReference type="EMBL" id="JAPFFM010000004">
    <property type="protein sequence ID" value="KAJ6765094.1"/>
    <property type="molecule type" value="Genomic_DNA"/>
</dbReference>
<reference evidence="1" key="1">
    <citation type="submission" date="2022-11" db="EMBL/GenBank/DDBJ databases">
        <authorList>
            <person name="Hyden B.L."/>
            <person name="Feng K."/>
            <person name="Yates T."/>
            <person name="Jawdy S."/>
            <person name="Smart L.B."/>
            <person name="Muchero W."/>
        </authorList>
    </citation>
    <scope>NUCLEOTIDE SEQUENCE</scope>
    <source>
        <tissue evidence="1">Shoot tip</tissue>
    </source>
</reference>
<comment type="caution">
    <text evidence="1">The sequence shown here is derived from an EMBL/GenBank/DDBJ whole genome shotgun (WGS) entry which is preliminary data.</text>
</comment>
<proteinExistence type="predicted"/>
<keyword evidence="1" id="KW-0472">Membrane</keyword>
<accession>A0A9Q0WDA2</accession>
<dbReference type="PANTHER" id="PTHR46859:SF3">
    <property type="entry name" value="RING-TYPE DOMAIN-CONTAINING PROTEIN"/>
    <property type="match status" value="1"/>
</dbReference>
<dbReference type="AlphaFoldDB" id="A0A9Q0WDA2"/>
<dbReference type="Pfam" id="PF10269">
    <property type="entry name" value="Tmemb_185A"/>
    <property type="match status" value="1"/>
</dbReference>
<name>A0A9Q0WDA2_9ROSI</name>
<evidence type="ECO:0000313" key="1">
    <source>
        <dbReference type="EMBL" id="KAJ6765094.1"/>
    </source>
</evidence>
<keyword evidence="2" id="KW-1185">Reference proteome</keyword>
<dbReference type="Proteomes" id="UP001151752">
    <property type="component" value="Chromosome 12"/>
</dbReference>
<reference evidence="1" key="2">
    <citation type="journal article" date="2023" name="Int. J. Mol. Sci.">
        <title>De Novo Assembly and Annotation of 11 Diverse Shrub Willow (Salix) Genomes Reveals Novel Gene Organization in Sex-Linked Regions.</title>
        <authorList>
            <person name="Hyden B."/>
            <person name="Feng K."/>
            <person name="Yates T.B."/>
            <person name="Jawdy S."/>
            <person name="Cereghino C."/>
            <person name="Smart L.B."/>
            <person name="Muchero W."/>
        </authorList>
    </citation>
    <scope>NUCLEOTIDE SEQUENCE</scope>
    <source>
        <tissue evidence="1">Shoot tip</tissue>
    </source>
</reference>